<dbReference type="AlphaFoldDB" id="A0A0E0ARZ3"/>
<evidence type="ECO:0000313" key="1">
    <source>
        <dbReference type="EnsemblPlants" id="OGLUM08G06140.1"/>
    </source>
</evidence>
<protein>
    <submittedName>
        <fullName evidence="1">Uncharacterized protein</fullName>
    </submittedName>
</protein>
<sequence length="186" mass="20150">MTTRAMRWLGARERGRGFRSVGERIGEEKVEVGVVHGSKRADAERSSSRALALANSNASSGQDALSLDAKLAGDASALPSPAQLGPILAVASRTIKMMLAISCAVRTSGIGSGRRAHTWTGLFLLLITKLDCLDLLQGNGLMERGYIEEFRIVMLHRSSKDERVLISCSLKPMEAQKSRSNRGREI</sequence>
<reference evidence="1" key="1">
    <citation type="submission" date="2015-04" db="UniProtKB">
        <authorList>
            <consortium name="EnsemblPlants"/>
        </authorList>
    </citation>
    <scope>IDENTIFICATION</scope>
</reference>
<dbReference type="HOGENOM" id="CLU_1456606_0_0_1"/>
<organism evidence="1">
    <name type="scientific">Oryza glumipatula</name>
    <dbReference type="NCBI Taxonomy" id="40148"/>
    <lineage>
        <taxon>Eukaryota</taxon>
        <taxon>Viridiplantae</taxon>
        <taxon>Streptophyta</taxon>
        <taxon>Embryophyta</taxon>
        <taxon>Tracheophyta</taxon>
        <taxon>Spermatophyta</taxon>
        <taxon>Magnoliopsida</taxon>
        <taxon>Liliopsida</taxon>
        <taxon>Poales</taxon>
        <taxon>Poaceae</taxon>
        <taxon>BOP clade</taxon>
        <taxon>Oryzoideae</taxon>
        <taxon>Oryzeae</taxon>
        <taxon>Oryzinae</taxon>
        <taxon>Oryza</taxon>
    </lineage>
</organism>
<evidence type="ECO:0000313" key="2">
    <source>
        <dbReference type="Proteomes" id="UP000026961"/>
    </source>
</evidence>
<reference evidence="1" key="2">
    <citation type="submission" date="2018-05" db="EMBL/GenBank/DDBJ databases">
        <title>OgluRS3 (Oryza glumaepatula Reference Sequence Version 3).</title>
        <authorList>
            <person name="Zhang J."/>
            <person name="Kudrna D."/>
            <person name="Lee S."/>
            <person name="Talag J."/>
            <person name="Welchert J."/>
            <person name="Wing R.A."/>
        </authorList>
    </citation>
    <scope>NUCLEOTIDE SEQUENCE [LARGE SCALE GENOMIC DNA]</scope>
</reference>
<dbReference type="Gramene" id="OGLUM08G06140.1">
    <property type="protein sequence ID" value="OGLUM08G06140.1"/>
    <property type="gene ID" value="OGLUM08G06140"/>
</dbReference>
<proteinExistence type="predicted"/>
<name>A0A0E0ARZ3_9ORYZ</name>
<accession>A0A0E0ARZ3</accession>
<dbReference type="Proteomes" id="UP000026961">
    <property type="component" value="Chromosome 8"/>
</dbReference>
<keyword evidence="2" id="KW-1185">Reference proteome</keyword>
<dbReference type="EnsemblPlants" id="OGLUM08G06140.1">
    <property type="protein sequence ID" value="OGLUM08G06140.1"/>
    <property type="gene ID" value="OGLUM08G06140"/>
</dbReference>